<accession>A0AAW0YCQ8</accession>
<evidence type="ECO:0000313" key="1">
    <source>
        <dbReference type="EMBL" id="KAK8753170.1"/>
    </source>
</evidence>
<sequence>SSYLLSFSPSISPISISPASLLSYHNVFINLLLHIIHPFRPIFPSINNSFLSSSHSQFLLPPSLPPTHTSFHSFPPIFSSFTMSLTSSSFSSPLSPFPLYSYTIDTNPGSSNRLRLPYT</sequence>
<comment type="caution">
    <text evidence="1">The sequence shown here is derived from an EMBL/GenBank/DDBJ whole genome shotgun (WGS) entry which is preliminary data.</text>
</comment>
<keyword evidence="2" id="KW-1185">Reference proteome</keyword>
<proteinExistence type="predicted"/>
<evidence type="ECO:0000313" key="2">
    <source>
        <dbReference type="Proteomes" id="UP001445076"/>
    </source>
</evidence>
<name>A0AAW0YCQ8_CHEQU</name>
<organism evidence="1 2">
    <name type="scientific">Cherax quadricarinatus</name>
    <name type="common">Australian red claw crayfish</name>
    <dbReference type="NCBI Taxonomy" id="27406"/>
    <lineage>
        <taxon>Eukaryota</taxon>
        <taxon>Metazoa</taxon>
        <taxon>Ecdysozoa</taxon>
        <taxon>Arthropoda</taxon>
        <taxon>Crustacea</taxon>
        <taxon>Multicrustacea</taxon>
        <taxon>Malacostraca</taxon>
        <taxon>Eumalacostraca</taxon>
        <taxon>Eucarida</taxon>
        <taxon>Decapoda</taxon>
        <taxon>Pleocyemata</taxon>
        <taxon>Astacidea</taxon>
        <taxon>Parastacoidea</taxon>
        <taxon>Parastacidae</taxon>
        <taxon>Cherax</taxon>
    </lineage>
</organism>
<feature type="non-terminal residue" evidence="1">
    <location>
        <position position="1"/>
    </location>
</feature>
<dbReference type="EMBL" id="JARKIK010000003">
    <property type="protein sequence ID" value="KAK8753170.1"/>
    <property type="molecule type" value="Genomic_DNA"/>
</dbReference>
<dbReference type="AlphaFoldDB" id="A0AAW0YCQ8"/>
<protein>
    <submittedName>
        <fullName evidence="1">Uncharacterized protein</fullName>
    </submittedName>
</protein>
<gene>
    <name evidence="1" type="ORF">OTU49_002962</name>
</gene>
<reference evidence="1 2" key="1">
    <citation type="journal article" date="2024" name="BMC Genomics">
        <title>Genome assembly of redclaw crayfish (Cherax quadricarinatus) provides insights into its immune adaptation and hypoxia tolerance.</title>
        <authorList>
            <person name="Liu Z."/>
            <person name="Zheng J."/>
            <person name="Li H."/>
            <person name="Fang K."/>
            <person name="Wang S."/>
            <person name="He J."/>
            <person name="Zhou D."/>
            <person name="Weng S."/>
            <person name="Chi M."/>
            <person name="Gu Z."/>
            <person name="He J."/>
            <person name="Li F."/>
            <person name="Wang M."/>
        </authorList>
    </citation>
    <scope>NUCLEOTIDE SEQUENCE [LARGE SCALE GENOMIC DNA]</scope>
    <source>
        <strain evidence="1">ZL_2023a</strain>
    </source>
</reference>
<dbReference type="Proteomes" id="UP001445076">
    <property type="component" value="Unassembled WGS sequence"/>
</dbReference>